<feature type="compositionally biased region" description="Basic and acidic residues" evidence="1">
    <location>
        <begin position="19"/>
        <end position="51"/>
    </location>
</feature>
<protein>
    <submittedName>
        <fullName evidence="3">SPOR domain-containing protein</fullName>
    </submittedName>
</protein>
<accession>A0A6L3VAL7</accession>
<dbReference type="EMBL" id="WBOS01000001">
    <property type="protein sequence ID" value="KAB2338716.1"/>
    <property type="molecule type" value="Genomic_DNA"/>
</dbReference>
<organism evidence="3 4">
    <name type="scientific">Cytobacillus depressus</name>
    <dbReference type="NCBI Taxonomy" id="1602942"/>
    <lineage>
        <taxon>Bacteria</taxon>
        <taxon>Bacillati</taxon>
        <taxon>Bacillota</taxon>
        <taxon>Bacilli</taxon>
        <taxon>Bacillales</taxon>
        <taxon>Bacillaceae</taxon>
        <taxon>Cytobacillus</taxon>
    </lineage>
</organism>
<dbReference type="Gene3D" id="3.30.70.1070">
    <property type="entry name" value="Sporulation related repeat"/>
    <property type="match status" value="1"/>
</dbReference>
<dbReference type="SUPFAM" id="SSF110997">
    <property type="entry name" value="Sporulation related repeat"/>
    <property type="match status" value="1"/>
</dbReference>
<keyword evidence="2" id="KW-0472">Membrane</keyword>
<keyword evidence="4" id="KW-1185">Reference proteome</keyword>
<keyword evidence="2" id="KW-0812">Transmembrane</keyword>
<proteinExistence type="predicted"/>
<dbReference type="Proteomes" id="UP000481030">
    <property type="component" value="Unassembled WGS sequence"/>
</dbReference>
<dbReference type="RefSeq" id="WP_151533456.1">
    <property type="nucleotide sequence ID" value="NZ_WBOS01000001.1"/>
</dbReference>
<sequence length="365" mass="40455">MEGPEKGRTITIKINGKHRSYDEGTKAEKEMNRKDREKEIETDRLIDEEPSTKNVNSSAFNEAAATKEAADDDTFDWILPEESDETDEIIEYQIATSTKKTSNKGIGSFSKSFKKNNRNKFLSTILLTVFFAILLGTSFGFILLKLVITEKEAETAQPATTEPLAEEQTEAKGSDSAVLQPLSTFVIQGGVFSKLEAAKQVQEEQNQNGVPSKVIEMNGQAVLYLSVASSIDEAKEIGNQLKSKGLKVFAKPITLNEKAINNLLPEEKKIIELAPAYYQVLTEGATEAELTNTLSSAMFNNIEKQASAVNTLEEGKLKNKKILSLKNELTNAYQQLASYKETKDAAALTKCQQHLLEFISIYYTL</sequence>
<evidence type="ECO:0000256" key="1">
    <source>
        <dbReference type="SAM" id="MobiDB-lite"/>
    </source>
</evidence>
<dbReference type="InterPro" id="IPR036680">
    <property type="entry name" value="SPOR-like_sf"/>
</dbReference>
<feature type="region of interest" description="Disordered" evidence="1">
    <location>
        <begin position="155"/>
        <end position="176"/>
    </location>
</feature>
<evidence type="ECO:0000256" key="2">
    <source>
        <dbReference type="SAM" id="Phobius"/>
    </source>
</evidence>
<evidence type="ECO:0000313" key="3">
    <source>
        <dbReference type="EMBL" id="KAB2338716.1"/>
    </source>
</evidence>
<reference evidence="3 4" key="1">
    <citation type="journal article" date="2016" name="Antonie Van Leeuwenhoek">
        <title>Bacillus depressus sp. nov., isolated from soil of a sunflower field.</title>
        <authorList>
            <person name="Wei X."/>
            <person name="Xin D."/>
            <person name="Xin Y."/>
            <person name="Zhang H."/>
            <person name="Wang T."/>
            <person name="Zhang J."/>
        </authorList>
    </citation>
    <scope>NUCLEOTIDE SEQUENCE [LARGE SCALE GENOMIC DNA]</scope>
    <source>
        <strain evidence="3 4">BZ1</strain>
    </source>
</reference>
<feature type="region of interest" description="Disordered" evidence="1">
    <location>
        <begin position="1"/>
        <end position="60"/>
    </location>
</feature>
<comment type="caution">
    <text evidence="3">The sequence shown here is derived from an EMBL/GenBank/DDBJ whole genome shotgun (WGS) entry which is preliminary data.</text>
</comment>
<dbReference type="AlphaFoldDB" id="A0A6L3VAL7"/>
<evidence type="ECO:0000313" key="4">
    <source>
        <dbReference type="Proteomes" id="UP000481030"/>
    </source>
</evidence>
<name>A0A6L3VAL7_9BACI</name>
<dbReference type="OrthoDB" id="2967208at2"/>
<dbReference type="GO" id="GO:0042834">
    <property type="term" value="F:peptidoglycan binding"/>
    <property type="evidence" value="ECO:0007669"/>
    <property type="project" value="InterPro"/>
</dbReference>
<feature type="transmembrane region" description="Helical" evidence="2">
    <location>
        <begin position="121"/>
        <end position="144"/>
    </location>
</feature>
<gene>
    <name evidence="3" type="ORF">F7731_03980</name>
</gene>
<keyword evidence="2" id="KW-1133">Transmembrane helix</keyword>